<dbReference type="EMBL" id="LR798462">
    <property type="protein sequence ID" value="CAB5238937.1"/>
    <property type="molecule type" value="Genomic_DNA"/>
</dbReference>
<dbReference type="EMBL" id="LR797422">
    <property type="protein sequence ID" value="CAB4215541.1"/>
    <property type="molecule type" value="Genomic_DNA"/>
</dbReference>
<evidence type="ECO:0000313" key="2">
    <source>
        <dbReference type="EMBL" id="CAB4189269.1"/>
    </source>
</evidence>
<organism evidence="1">
    <name type="scientific">uncultured Caudovirales phage</name>
    <dbReference type="NCBI Taxonomy" id="2100421"/>
    <lineage>
        <taxon>Viruses</taxon>
        <taxon>Duplodnaviria</taxon>
        <taxon>Heunggongvirae</taxon>
        <taxon>Uroviricota</taxon>
        <taxon>Caudoviricetes</taxon>
        <taxon>Peduoviridae</taxon>
        <taxon>Maltschvirus</taxon>
        <taxon>Maltschvirus maltsch</taxon>
    </lineage>
</organism>
<evidence type="ECO:0000313" key="4">
    <source>
        <dbReference type="EMBL" id="CAB4215541.1"/>
    </source>
</evidence>
<accession>A0A6J5PX00</accession>
<dbReference type="EMBL" id="LR797183">
    <property type="protein sequence ID" value="CAB4192238.1"/>
    <property type="molecule type" value="Genomic_DNA"/>
</dbReference>
<sequence length="53" mass="6278">MSEERPFHCPNCLREWAEPFCDECGRVILTEKPVTREVDRRDLNVREKETADA</sequence>
<name>A0A6J5PX00_9CAUD</name>
<dbReference type="EMBL" id="LR796907">
    <property type="protein sequence ID" value="CAB4173931.1"/>
    <property type="molecule type" value="Genomic_DNA"/>
</dbReference>
<evidence type="ECO:0000313" key="5">
    <source>
        <dbReference type="EMBL" id="CAB5238937.1"/>
    </source>
</evidence>
<evidence type="ECO:0000313" key="1">
    <source>
        <dbReference type="EMBL" id="CAB4173931.1"/>
    </source>
</evidence>
<proteinExistence type="predicted"/>
<gene>
    <name evidence="2" type="ORF">UFOVP1186_7</name>
    <name evidence="3" type="ORF">UFOVP1234_12</name>
    <name evidence="4" type="ORF">UFOVP1487_25</name>
    <name evidence="5" type="ORF">UFOVP1574_29</name>
    <name evidence="1" type="ORF">UFOVP959_17</name>
</gene>
<evidence type="ECO:0000313" key="3">
    <source>
        <dbReference type="EMBL" id="CAB4192238.1"/>
    </source>
</evidence>
<reference evidence="1" key="1">
    <citation type="submission" date="2020-05" db="EMBL/GenBank/DDBJ databases">
        <authorList>
            <person name="Chiriac C."/>
            <person name="Salcher M."/>
            <person name="Ghai R."/>
            <person name="Kavagutti S V."/>
        </authorList>
    </citation>
    <scope>NUCLEOTIDE SEQUENCE</scope>
</reference>
<dbReference type="EMBL" id="LR797137">
    <property type="protein sequence ID" value="CAB4189269.1"/>
    <property type="molecule type" value="Genomic_DNA"/>
</dbReference>
<protein>
    <submittedName>
        <fullName evidence="1">Uncharacterized protein</fullName>
    </submittedName>
</protein>